<feature type="transmembrane region" description="Helical" evidence="1">
    <location>
        <begin position="58"/>
        <end position="83"/>
    </location>
</feature>
<organism evidence="2">
    <name type="scientific">Nostoc flagelliforme str. Sunitezuoqi</name>
    <dbReference type="NCBI Taxonomy" id="676037"/>
    <lineage>
        <taxon>Bacteria</taxon>
        <taxon>Bacillati</taxon>
        <taxon>Cyanobacteriota</taxon>
        <taxon>Cyanophyceae</taxon>
        <taxon>Nostocales</taxon>
        <taxon>Nostocaceae</taxon>
        <taxon>Nostoc</taxon>
    </lineage>
</organism>
<keyword evidence="1" id="KW-0812">Transmembrane</keyword>
<dbReference type="PANTHER" id="PTHR36716:SF2">
    <property type="entry name" value="F3H9.20 PROTEIN"/>
    <property type="match status" value="1"/>
</dbReference>
<gene>
    <name evidence="2" type="ORF">Nfla_2904</name>
</gene>
<name>E7DPN0_9NOSO</name>
<feature type="transmembrane region" description="Helical" evidence="1">
    <location>
        <begin position="176"/>
        <end position="194"/>
    </location>
</feature>
<evidence type="ECO:0000256" key="1">
    <source>
        <dbReference type="SAM" id="Phobius"/>
    </source>
</evidence>
<evidence type="ECO:0008006" key="3">
    <source>
        <dbReference type="Google" id="ProtNLM"/>
    </source>
</evidence>
<reference evidence="2" key="1">
    <citation type="journal article" date="2011" name="Acta Physiol. Plant.">
        <title>An investigation on the genetic background of Nostoc flagelliforme by similarity analysis of its partial genomic DNA and phylogenetic comparison of deduced related species.</title>
        <authorList>
            <person name="Gao X."/>
            <person name="Liu K."/>
            <person name="Qiu B.S."/>
        </authorList>
    </citation>
    <scope>NUCLEOTIDE SEQUENCE</scope>
    <source>
        <strain evidence="2">Sunitezuoqi</strain>
    </source>
</reference>
<evidence type="ECO:0000313" key="2">
    <source>
        <dbReference type="EMBL" id="ADO19038.1"/>
    </source>
</evidence>
<dbReference type="Pfam" id="PF10063">
    <property type="entry name" value="DUF2301"/>
    <property type="match status" value="1"/>
</dbReference>
<feature type="transmembrane region" description="Helical" evidence="1">
    <location>
        <begin position="90"/>
        <end position="110"/>
    </location>
</feature>
<accession>E7DPN0</accession>
<sequence length="222" mass="24351">MTTQTLPPPEVYQGQFGEFTITQSDRTGVIIYRAGLMVAALSFAIGSALVLLNNNPAIFTALTPLYTCFSLALGVSLFTIHIYMASLHRILQIFWAIGSIASVILAISSSEPLALTVYNQPLTLFGVGFIFVALTGIYFKEAFCFNRLETKVLTLIVPLLLLGHLVGILPTQGESVLLGIWATLFLVFALRKTVQAIPADIGDKSVFTYLKEQRLAKVKRMF</sequence>
<dbReference type="PANTHER" id="PTHR36716">
    <property type="entry name" value="F3H9.20 PROTEIN"/>
    <property type="match status" value="1"/>
</dbReference>
<proteinExistence type="predicted"/>
<feature type="transmembrane region" description="Helical" evidence="1">
    <location>
        <begin position="30"/>
        <end position="52"/>
    </location>
</feature>
<dbReference type="EMBL" id="HQ291101">
    <property type="protein sequence ID" value="ADO19038.1"/>
    <property type="molecule type" value="Genomic_DNA"/>
</dbReference>
<keyword evidence="1" id="KW-1133">Transmembrane helix</keyword>
<dbReference type="InterPro" id="IPR019275">
    <property type="entry name" value="DUF2301"/>
</dbReference>
<feature type="transmembrane region" description="Helical" evidence="1">
    <location>
        <begin position="122"/>
        <end position="140"/>
    </location>
</feature>
<dbReference type="AlphaFoldDB" id="E7DPN0"/>
<keyword evidence="1" id="KW-0472">Membrane</keyword>
<protein>
    <recommendedName>
        <fullName evidence="3">Integral membrane protein</fullName>
    </recommendedName>
</protein>
<feature type="transmembrane region" description="Helical" evidence="1">
    <location>
        <begin position="152"/>
        <end position="170"/>
    </location>
</feature>